<feature type="transmembrane region" description="Helical" evidence="2">
    <location>
        <begin position="408"/>
        <end position="425"/>
    </location>
</feature>
<feature type="transmembrane region" description="Helical" evidence="2">
    <location>
        <begin position="461"/>
        <end position="482"/>
    </location>
</feature>
<feature type="compositionally biased region" description="Gly residues" evidence="1">
    <location>
        <begin position="502"/>
        <end position="511"/>
    </location>
</feature>
<feature type="transmembrane region" description="Helical" evidence="2">
    <location>
        <begin position="204"/>
        <end position="222"/>
    </location>
</feature>
<keyword evidence="2" id="KW-0812">Transmembrane</keyword>
<feature type="transmembrane region" description="Helical" evidence="2">
    <location>
        <begin position="678"/>
        <end position="696"/>
    </location>
</feature>
<feature type="transmembrane region" description="Helical" evidence="2">
    <location>
        <begin position="595"/>
        <end position="614"/>
    </location>
</feature>
<feature type="compositionally biased region" description="Low complexity" evidence="1">
    <location>
        <begin position="522"/>
        <end position="538"/>
    </location>
</feature>
<dbReference type="PANTHER" id="PTHR35342">
    <property type="entry name" value="TRICARBOXYLIC TRANSPORT PROTEIN"/>
    <property type="match status" value="1"/>
</dbReference>
<feature type="transmembrane region" description="Helical" evidence="2">
    <location>
        <begin position="569"/>
        <end position="589"/>
    </location>
</feature>
<feature type="transmembrane region" description="Helical" evidence="2">
    <location>
        <begin position="46"/>
        <end position="69"/>
    </location>
</feature>
<dbReference type="PANTHER" id="PTHR35342:SF5">
    <property type="entry name" value="TRICARBOXYLIC TRANSPORT PROTEIN"/>
    <property type="match status" value="1"/>
</dbReference>
<keyword evidence="2" id="KW-1133">Transmembrane helix</keyword>
<organism evidence="4 5">
    <name type="scientific">Pseudonocardia nematodicida</name>
    <dbReference type="NCBI Taxonomy" id="1206997"/>
    <lineage>
        <taxon>Bacteria</taxon>
        <taxon>Bacillati</taxon>
        <taxon>Actinomycetota</taxon>
        <taxon>Actinomycetes</taxon>
        <taxon>Pseudonocardiales</taxon>
        <taxon>Pseudonocardiaceae</taxon>
        <taxon>Pseudonocardia</taxon>
    </lineage>
</organism>
<feature type="region of interest" description="Disordered" evidence="1">
    <location>
        <begin position="496"/>
        <end position="562"/>
    </location>
</feature>
<dbReference type="Pfam" id="PF01970">
    <property type="entry name" value="TctA"/>
    <property type="match status" value="1"/>
</dbReference>
<evidence type="ECO:0000256" key="2">
    <source>
        <dbReference type="SAM" id="Phobius"/>
    </source>
</evidence>
<reference evidence="4 5" key="1">
    <citation type="submission" date="2024-03" db="EMBL/GenBank/DDBJ databases">
        <title>Draft genome sequence of Pseudonocardia nematodicida JCM 31783.</title>
        <authorList>
            <person name="Butdee W."/>
            <person name="Duangmal K."/>
        </authorList>
    </citation>
    <scope>NUCLEOTIDE SEQUENCE [LARGE SCALE GENOMIC DNA]</scope>
    <source>
        <strain evidence="4 5">JCM 31783</strain>
    </source>
</reference>
<keyword evidence="2" id="KW-0472">Membrane</keyword>
<accession>A0ABV1KGG9</accession>
<comment type="caution">
    <text evidence="4">The sequence shown here is derived from an EMBL/GenBank/DDBJ whole genome shotgun (WGS) entry which is preliminary data.</text>
</comment>
<keyword evidence="5" id="KW-1185">Reference proteome</keyword>
<feature type="transmembrane region" description="Helical" evidence="2">
    <location>
        <begin position="382"/>
        <end position="402"/>
    </location>
</feature>
<name>A0ABV1KGG9_9PSEU</name>
<protein>
    <submittedName>
        <fullName evidence="4">Tripartite tricarboxylate transporter permease</fullName>
    </submittedName>
</protein>
<sequence length="711" mass="72318">MIDAALTALSGLAEPSMLLALATGVLAGLVLGLIPGLGGTGAMAVLLPFVFLLDTGQAIALVIGAAAVIHTSDTISTVLLGIPGSASSSVLLLDGHAMAKQGQASRALSVAFISSAIGGLVGAIGLTLSVAVAGPLVLLFGSPELFMMTVLGISLASLLSRGNVAKGLVAACFGLLLGSIGVAPTSAEYRYTFGSLFLAEGLDIVAVALGVFGLAEILALVARRTSVAQKMALGSGWGQGVRDVMTHWTHVLRGSLVGIWAGILPGVGATAGSWLAYGQAVATSKDKRRFGKGDPRGVAAPEGASNSISAGDLIPTLLFGIPGSAAAALLLGALLVFGVEPGPSLLTNDLDVVYTIVWSFAIAAVLGAALCFLLASPLARLSFVRFPVLAAGLIVLMFTSAFQAAQEFGVLQIMLLLGVVGWLMKVCDYPRAPFLIGFVLSIPLERYYFLTTSLYAPAEWMTRPAVLVMAALLAAPLAVRLVKKVVAARRTPVSGTDAGAGVPTGGTGDAGTGDEREGTERTGGVSTLTTGDGSPAGPDGTGGADGPDGATPGPAQAEPSPFTGTRWPLGTAVFFAVVFAFGLLTSTGFSESGRLMPQLAGGAGLALALLVVITEWRRLRGAAPAGDAWKGEVRAIASAFVWLCAYLLLTWVLGTVLAALLFVPVFLHVVARMRPVGIAIYTVAVVGFILTIKFAADMAVPLGWFTPGFLL</sequence>
<feature type="transmembrane region" description="Helical" evidence="2">
    <location>
        <begin position="317"/>
        <end position="337"/>
    </location>
</feature>
<evidence type="ECO:0000256" key="1">
    <source>
        <dbReference type="SAM" id="MobiDB-lite"/>
    </source>
</evidence>
<dbReference type="RefSeq" id="WP_349300352.1">
    <property type="nucleotide sequence ID" value="NZ_JBEDNQ010000010.1"/>
</dbReference>
<feature type="transmembrane region" description="Helical" evidence="2">
    <location>
        <begin position="16"/>
        <end position="34"/>
    </location>
</feature>
<feature type="transmembrane region" description="Helical" evidence="2">
    <location>
        <begin position="352"/>
        <end position="375"/>
    </location>
</feature>
<feature type="transmembrane region" description="Helical" evidence="2">
    <location>
        <begin position="432"/>
        <end position="449"/>
    </location>
</feature>
<evidence type="ECO:0000313" key="4">
    <source>
        <dbReference type="EMBL" id="MEQ3553281.1"/>
    </source>
</evidence>
<feature type="transmembrane region" description="Helical" evidence="2">
    <location>
        <begin position="136"/>
        <end position="160"/>
    </location>
</feature>
<evidence type="ECO:0000313" key="5">
    <source>
        <dbReference type="Proteomes" id="UP001494902"/>
    </source>
</evidence>
<proteinExistence type="predicted"/>
<evidence type="ECO:0000259" key="3">
    <source>
        <dbReference type="Pfam" id="PF01970"/>
    </source>
</evidence>
<feature type="transmembrane region" description="Helical" evidence="2">
    <location>
        <begin position="167"/>
        <end position="184"/>
    </location>
</feature>
<gene>
    <name evidence="4" type="ORF">WIS52_22655</name>
</gene>
<feature type="transmembrane region" description="Helical" evidence="2">
    <location>
        <begin position="635"/>
        <end position="666"/>
    </location>
</feature>
<dbReference type="Proteomes" id="UP001494902">
    <property type="component" value="Unassembled WGS sequence"/>
</dbReference>
<dbReference type="EMBL" id="JBEDNQ010000010">
    <property type="protein sequence ID" value="MEQ3553281.1"/>
    <property type="molecule type" value="Genomic_DNA"/>
</dbReference>
<feature type="domain" description="DUF112" evidence="3">
    <location>
        <begin position="18"/>
        <end position="435"/>
    </location>
</feature>
<feature type="transmembrane region" description="Helical" evidence="2">
    <location>
        <begin position="75"/>
        <end position="95"/>
    </location>
</feature>
<dbReference type="InterPro" id="IPR002823">
    <property type="entry name" value="DUF112_TM"/>
</dbReference>
<feature type="transmembrane region" description="Helical" evidence="2">
    <location>
        <begin position="107"/>
        <end position="130"/>
    </location>
</feature>